<dbReference type="Proteomes" id="UP000299102">
    <property type="component" value="Unassembled WGS sequence"/>
</dbReference>
<keyword evidence="3" id="KW-1185">Reference proteome</keyword>
<proteinExistence type="predicted"/>
<dbReference type="EMBL" id="BGZK01000981">
    <property type="protein sequence ID" value="GBP67340.1"/>
    <property type="molecule type" value="Genomic_DNA"/>
</dbReference>
<dbReference type="AlphaFoldDB" id="A0A4C1XW31"/>
<feature type="region of interest" description="Disordered" evidence="1">
    <location>
        <begin position="129"/>
        <end position="152"/>
    </location>
</feature>
<protein>
    <submittedName>
        <fullName evidence="2">Uncharacterized protein</fullName>
    </submittedName>
</protein>
<gene>
    <name evidence="2" type="ORF">EVAR_51411_1</name>
</gene>
<comment type="caution">
    <text evidence="2">The sequence shown here is derived from an EMBL/GenBank/DDBJ whole genome shotgun (WGS) entry which is preliminary data.</text>
</comment>
<evidence type="ECO:0000256" key="1">
    <source>
        <dbReference type="SAM" id="MobiDB-lite"/>
    </source>
</evidence>
<evidence type="ECO:0000313" key="3">
    <source>
        <dbReference type="Proteomes" id="UP000299102"/>
    </source>
</evidence>
<evidence type="ECO:0000313" key="2">
    <source>
        <dbReference type="EMBL" id="GBP67340.1"/>
    </source>
</evidence>
<accession>A0A4C1XW31</accession>
<dbReference type="OrthoDB" id="410155at2759"/>
<reference evidence="2 3" key="1">
    <citation type="journal article" date="2019" name="Commun. Biol.">
        <title>The bagworm genome reveals a unique fibroin gene that provides high tensile strength.</title>
        <authorList>
            <person name="Kono N."/>
            <person name="Nakamura H."/>
            <person name="Ohtoshi R."/>
            <person name="Tomita M."/>
            <person name="Numata K."/>
            <person name="Arakawa K."/>
        </authorList>
    </citation>
    <scope>NUCLEOTIDE SEQUENCE [LARGE SCALE GENOMIC DNA]</scope>
</reference>
<organism evidence="2 3">
    <name type="scientific">Eumeta variegata</name>
    <name type="common">Bagworm moth</name>
    <name type="synonym">Eumeta japonica</name>
    <dbReference type="NCBI Taxonomy" id="151549"/>
    <lineage>
        <taxon>Eukaryota</taxon>
        <taxon>Metazoa</taxon>
        <taxon>Ecdysozoa</taxon>
        <taxon>Arthropoda</taxon>
        <taxon>Hexapoda</taxon>
        <taxon>Insecta</taxon>
        <taxon>Pterygota</taxon>
        <taxon>Neoptera</taxon>
        <taxon>Endopterygota</taxon>
        <taxon>Lepidoptera</taxon>
        <taxon>Glossata</taxon>
        <taxon>Ditrysia</taxon>
        <taxon>Tineoidea</taxon>
        <taxon>Psychidae</taxon>
        <taxon>Oiketicinae</taxon>
        <taxon>Eumeta</taxon>
    </lineage>
</organism>
<name>A0A4C1XW31_EUMVA</name>
<sequence>MELEGGHRNSVIKQRNPIEFGLVSISSRTSAFTNHITTVAESSSRTVPAKSDRRELPRDVIELIRDKNAALRRVGKYPTCENMSRARTLQRKVKARMKEVKNENWSDLMSEISSSHKAYWGLAKALKTEGAAPRPRFKTSRQDYCIRQPGKS</sequence>